<dbReference type="EMBL" id="HBEK01017948">
    <property type="protein sequence ID" value="CAD8399818.1"/>
    <property type="molecule type" value="Transcribed_RNA"/>
</dbReference>
<gene>
    <name evidence="1" type="ORF">RMAR0315_LOCUS9811</name>
</gene>
<accession>A0A7S0BQM8</accession>
<name>A0A7S0BQM8_9RHOD</name>
<proteinExistence type="predicted"/>
<protein>
    <submittedName>
        <fullName evidence="1">Uncharacterized protein</fullName>
    </submittedName>
</protein>
<organism evidence="1">
    <name type="scientific">Rhodosorus marinus</name>
    <dbReference type="NCBI Taxonomy" id="101924"/>
    <lineage>
        <taxon>Eukaryota</taxon>
        <taxon>Rhodophyta</taxon>
        <taxon>Stylonematophyceae</taxon>
        <taxon>Stylonematales</taxon>
        <taxon>Stylonemataceae</taxon>
        <taxon>Rhodosorus</taxon>
    </lineage>
</organism>
<reference evidence="1" key="1">
    <citation type="submission" date="2021-01" db="EMBL/GenBank/DDBJ databases">
        <authorList>
            <person name="Corre E."/>
            <person name="Pelletier E."/>
            <person name="Niang G."/>
            <person name="Scheremetjew M."/>
            <person name="Finn R."/>
            <person name="Kale V."/>
            <person name="Holt S."/>
            <person name="Cochrane G."/>
            <person name="Meng A."/>
            <person name="Brown T."/>
            <person name="Cohen L."/>
        </authorList>
    </citation>
    <scope>NUCLEOTIDE SEQUENCE</scope>
    <source>
        <strain evidence="1">UTEX LB 2760</strain>
    </source>
</reference>
<sequence>MAVGEVALVTEAVEVEEEDAVVVVEGSVAVEEDEVESELPRDTSPKNLTPSRKIARSHLGMINYIESVLKGCTCSLFLILLELDWETTQLLTI</sequence>
<evidence type="ECO:0000313" key="1">
    <source>
        <dbReference type="EMBL" id="CAD8399818.1"/>
    </source>
</evidence>
<dbReference type="AlphaFoldDB" id="A0A7S0BQM8"/>